<dbReference type="RefSeq" id="WP_167488944.1">
    <property type="nucleotide sequence ID" value="NZ_CP046173.1"/>
</dbReference>
<feature type="compositionally biased region" description="Low complexity" evidence="1">
    <location>
        <begin position="273"/>
        <end position="297"/>
    </location>
</feature>
<organism evidence="2 3">
    <name type="scientific">Nocardia terpenica</name>
    <dbReference type="NCBI Taxonomy" id="455432"/>
    <lineage>
        <taxon>Bacteria</taxon>
        <taxon>Bacillati</taxon>
        <taxon>Actinomycetota</taxon>
        <taxon>Actinomycetes</taxon>
        <taxon>Mycobacteriales</taxon>
        <taxon>Nocardiaceae</taxon>
        <taxon>Nocardia</taxon>
    </lineage>
</organism>
<evidence type="ECO:0000313" key="3">
    <source>
        <dbReference type="Proteomes" id="UP000500953"/>
    </source>
</evidence>
<feature type="compositionally biased region" description="Basic and acidic residues" evidence="1">
    <location>
        <begin position="162"/>
        <end position="175"/>
    </location>
</feature>
<evidence type="ECO:0008006" key="4">
    <source>
        <dbReference type="Google" id="ProtNLM"/>
    </source>
</evidence>
<feature type="compositionally biased region" description="Gly residues" evidence="1">
    <location>
        <begin position="320"/>
        <end position="350"/>
    </location>
</feature>
<feature type="region of interest" description="Disordered" evidence="1">
    <location>
        <begin position="162"/>
        <end position="188"/>
    </location>
</feature>
<dbReference type="AlphaFoldDB" id="A0A6G9Z815"/>
<feature type="compositionally biased region" description="Gly residues" evidence="1">
    <location>
        <begin position="378"/>
        <end position="393"/>
    </location>
</feature>
<reference evidence="2 3" key="1">
    <citation type="journal article" date="2019" name="ACS Chem. Biol.">
        <title>Identification and Mobilization of a Cryptic Antibiotic Biosynthesis Gene Locus from a Human-Pathogenic Nocardia Isolate.</title>
        <authorList>
            <person name="Herisse M."/>
            <person name="Ishida K."/>
            <person name="Porter J.L."/>
            <person name="Howden B."/>
            <person name="Hertweck C."/>
            <person name="Stinear T.P."/>
            <person name="Pidot S.J."/>
        </authorList>
    </citation>
    <scope>NUCLEOTIDE SEQUENCE [LARGE SCALE GENOMIC DNA]</scope>
    <source>
        <strain evidence="2 3">AUSMDU00012715</strain>
    </source>
</reference>
<gene>
    <name evidence="2" type="ORF">F6W96_28295</name>
</gene>
<name>A0A6G9Z815_9NOCA</name>
<feature type="compositionally biased region" description="Low complexity" evidence="1">
    <location>
        <begin position="309"/>
        <end position="319"/>
    </location>
</feature>
<feature type="compositionally biased region" description="Gly residues" evidence="1">
    <location>
        <begin position="298"/>
        <end position="308"/>
    </location>
</feature>
<accession>A0A6G9Z815</accession>
<sequence length="440" mass="44892">MSSYDDYQRRIISAQDQWNKERDRIYGETHSFDSAFQGEFDKPIINYCEIYEGLSLPVMRQKVSDMRPDEVRAASDSWRDIGWNLMAASNEFNNNFARTVNGDGAHSGWTGQAATAAVDAVNNYTKHSQNLVSAAQVVGLKLAEAHTGLEQTQALFPGISERPDVRGKTLPKDGVMKAGDYNDEEQTKEGQRILRTVYGQVVVQTDQGVPVLPVPQAIADVPQGPVDPGVNQNNWPGNGTGGTGGDNSGGGTKPGDPQNPNDGKPTDGKPGDGTDQNPATQAASTSQSPTSPSSASQGGSGTQPGGLGTSTTPAGVSGTHSGGGSGTPGYGGFGRGGGLGTGGGAGGRGTTAGAPGRSVPGGPAQGPSVSPAAARLGGAAGQSGTPGMGAPGHGKGKEDEREKSGVPDYLVTKEHGDELTGLDSLPKAVPPVIGGDYDRA</sequence>
<evidence type="ECO:0000313" key="2">
    <source>
        <dbReference type="EMBL" id="QIS21658.1"/>
    </source>
</evidence>
<evidence type="ECO:0000256" key="1">
    <source>
        <dbReference type="SAM" id="MobiDB-lite"/>
    </source>
</evidence>
<feature type="compositionally biased region" description="Basic and acidic residues" evidence="1">
    <location>
        <begin position="395"/>
        <end position="418"/>
    </location>
</feature>
<dbReference type="EMBL" id="CP046173">
    <property type="protein sequence ID" value="QIS21658.1"/>
    <property type="molecule type" value="Genomic_DNA"/>
</dbReference>
<feature type="region of interest" description="Disordered" evidence="1">
    <location>
        <begin position="220"/>
        <end position="440"/>
    </location>
</feature>
<feature type="compositionally biased region" description="Gly residues" evidence="1">
    <location>
        <begin position="238"/>
        <end position="253"/>
    </location>
</feature>
<dbReference type="Proteomes" id="UP000500953">
    <property type="component" value="Chromosome"/>
</dbReference>
<protein>
    <recommendedName>
        <fullName evidence="4">PPE domain-containing protein</fullName>
    </recommendedName>
</protein>
<proteinExistence type="predicted"/>